<evidence type="ECO:0000256" key="4">
    <source>
        <dbReference type="ARBA" id="ARBA00023315"/>
    </source>
</evidence>
<feature type="region of interest" description="Disordered" evidence="5">
    <location>
        <begin position="109"/>
        <end position="128"/>
    </location>
</feature>
<keyword evidence="2" id="KW-0808">Transferase</keyword>
<evidence type="ECO:0000256" key="2">
    <source>
        <dbReference type="ARBA" id="ARBA00022679"/>
    </source>
</evidence>
<protein>
    <submittedName>
        <fullName evidence="7">2-oxo acid dehydrogenase subunit E2</fullName>
    </submittedName>
</protein>
<keyword evidence="4" id="KW-0012">Acyltransferase</keyword>
<evidence type="ECO:0000313" key="8">
    <source>
        <dbReference type="Proteomes" id="UP000622245"/>
    </source>
</evidence>
<dbReference type="InterPro" id="IPR050743">
    <property type="entry name" value="2-oxoacid_DH_E2_comp"/>
</dbReference>
<dbReference type="PROSITE" id="PS50968">
    <property type="entry name" value="BIOTINYL_LIPOYL"/>
    <property type="match status" value="1"/>
</dbReference>
<evidence type="ECO:0000256" key="1">
    <source>
        <dbReference type="ARBA" id="ARBA00001938"/>
    </source>
</evidence>
<dbReference type="PANTHER" id="PTHR43178:SF5">
    <property type="entry name" value="LIPOAMIDE ACYLTRANSFERASE COMPONENT OF BRANCHED-CHAIN ALPHA-KETO ACID DEHYDROGENASE COMPLEX, MITOCHONDRIAL"/>
    <property type="match status" value="1"/>
</dbReference>
<dbReference type="SUPFAM" id="SSF51230">
    <property type="entry name" value="Single hybrid motif"/>
    <property type="match status" value="1"/>
</dbReference>
<name>A0ABS1YKE4_9ACTN</name>
<feature type="domain" description="Lipoyl-binding" evidence="6">
    <location>
        <begin position="11"/>
        <end position="86"/>
    </location>
</feature>
<dbReference type="PANTHER" id="PTHR43178">
    <property type="entry name" value="DIHYDROLIPOAMIDE ACETYLTRANSFERASE COMPONENT OF PYRUVATE DEHYDROGENASE COMPLEX"/>
    <property type="match status" value="1"/>
</dbReference>
<accession>A0ABS1YKE4</accession>
<keyword evidence="3" id="KW-0450">Lipoyl</keyword>
<evidence type="ECO:0000259" key="6">
    <source>
        <dbReference type="PROSITE" id="PS50968"/>
    </source>
</evidence>
<dbReference type="InterPro" id="IPR003016">
    <property type="entry name" value="2-oxoA_DH_lipoyl-BS"/>
</dbReference>
<dbReference type="PROSITE" id="PS00189">
    <property type="entry name" value="LIPOYL"/>
    <property type="match status" value="1"/>
</dbReference>
<evidence type="ECO:0000313" key="7">
    <source>
        <dbReference type="EMBL" id="MBM0277866.1"/>
    </source>
</evidence>
<dbReference type="EMBL" id="JAEVHL010000127">
    <property type="protein sequence ID" value="MBM0277866.1"/>
    <property type="molecule type" value="Genomic_DNA"/>
</dbReference>
<comment type="caution">
    <text evidence="7">The sequence shown here is derived from an EMBL/GenBank/DDBJ whole genome shotgun (WGS) entry which is preliminary data.</text>
</comment>
<feature type="non-terminal residue" evidence="7">
    <location>
        <position position="128"/>
    </location>
</feature>
<dbReference type="InterPro" id="IPR000089">
    <property type="entry name" value="Biotin_lipoyl"/>
</dbReference>
<dbReference type="Gene3D" id="2.40.50.100">
    <property type="match status" value="1"/>
</dbReference>
<gene>
    <name evidence="7" type="ORF">JM949_22075</name>
</gene>
<organism evidence="7 8">
    <name type="scientific">Micromonospora tarensis</name>
    <dbReference type="NCBI Taxonomy" id="2806100"/>
    <lineage>
        <taxon>Bacteria</taxon>
        <taxon>Bacillati</taxon>
        <taxon>Actinomycetota</taxon>
        <taxon>Actinomycetes</taxon>
        <taxon>Micromonosporales</taxon>
        <taxon>Micromonosporaceae</taxon>
        <taxon>Micromonospora</taxon>
    </lineage>
</organism>
<reference evidence="7 8" key="1">
    <citation type="submission" date="2021-01" db="EMBL/GenBank/DDBJ databases">
        <title>Draft genome sequence of Micromonospora sp. strain STR1s_6.</title>
        <authorList>
            <person name="Karlyshev A."/>
            <person name="Jawad R."/>
        </authorList>
    </citation>
    <scope>NUCLEOTIDE SEQUENCE [LARGE SCALE GENOMIC DNA]</scope>
    <source>
        <strain evidence="7 8">STR1S-6</strain>
    </source>
</reference>
<dbReference type="InterPro" id="IPR011053">
    <property type="entry name" value="Single_hybrid_motif"/>
</dbReference>
<proteinExistence type="predicted"/>
<dbReference type="Pfam" id="PF00364">
    <property type="entry name" value="Biotin_lipoyl"/>
    <property type="match status" value="1"/>
</dbReference>
<dbReference type="Proteomes" id="UP000622245">
    <property type="component" value="Unassembled WGS sequence"/>
</dbReference>
<keyword evidence="8" id="KW-1185">Reference proteome</keyword>
<evidence type="ECO:0000256" key="5">
    <source>
        <dbReference type="SAM" id="MobiDB-lite"/>
    </source>
</evidence>
<evidence type="ECO:0000256" key="3">
    <source>
        <dbReference type="ARBA" id="ARBA00022823"/>
    </source>
</evidence>
<comment type="cofactor">
    <cofactor evidence="1">
        <name>(R)-lipoate</name>
        <dbReference type="ChEBI" id="CHEBI:83088"/>
    </cofactor>
</comment>
<dbReference type="CDD" id="cd06849">
    <property type="entry name" value="lipoyl_domain"/>
    <property type="match status" value="1"/>
</dbReference>
<sequence length="128" mass="13319">MGGGMTTVEGTRVFLLPDLGEGLSEAEIVEWRVAVGDVVTVDQSVVEVETAKAVVDVPCPYAGRVVTLHGAAGEVRPVGQPLITIAPLDGGDEPAGHATYREEERAGSGNVLIGYGTGHGGATRRRRR</sequence>